<evidence type="ECO:0000313" key="3">
    <source>
        <dbReference type="Proteomes" id="UP000675409"/>
    </source>
</evidence>
<evidence type="ECO:0000256" key="1">
    <source>
        <dbReference type="SAM" id="MobiDB-lite"/>
    </source>
</evidence>
<dbReference type="EMBL" id="JABBYC010000023">
    <property type="protein sequence ID" value="MBL0887183.1"/>
    <property type="molecule type" value="Genomic_DNA"/>
</dbReference>
<feature type="region of interest" description="Disordered" evidence="1">
    <location>
        <begin position="1"/>
        <end position="23"/>
    </location>
</feature>
<proteinExistence type="predicted"/>
<feature type="region of interest" description="Disordered" evidence="1">
    <location>
        <begin position="77"/>
        <end position="105"/>
    </location>
</feature>
<feature type="compositionally biased region" description="Low complexity" evidence="1">
    <location>
        <begin position="77"/>
        <end position="90"/>
    </location>
</feature>
<name>A0ABS1LLY7_9MICO</name>
<accession>A0ABS1LLY7</accession>
<comment type="caution">
    <text evidence="2">The sequence shown here is derived from an EMBL/GenBank/DDBJ whole genome shotgun (WGS) entry which is preliminary data.</text>
</comment>
<gene>
    <name evidence="2" type="ORF">HGK34_13005</name>
</gene>
<keyword evidence="3" id="KW-1185">Reference proteome</keyword>
<organism evidence="2 3">
    <name type="scientific">Myceligenerans indicum</name>
    <dbReference type="NCBI Taxonomy" id="2593663"/>
    <lineage>
        <taxon>Bacteria</taxon>
        <taxon>Bacillati</taxon>
        <taxon>Actinomycetota</taxon>
        <taxon>Actinomycetes</taxon>
        <taxon>Micrococcales</taxon>
        <taxon>Promicromonosporaceae</taxon>
        <taxon>Myceligenerans</taxon>
    </lineage>
</organism>
<protein>
    <submittedName>
        <fullName evidence="2">Uncharacterized protein</fullName>
    </submittedName>
</protein>
<dbReference type="Proteomes" id="UP000675409">
    <property type="component" value="Unassembled WGS sequence"/>
</dbReference>
<evidence type="ECO:0000313" key="2">
    <source>
        <dbReference type="EMBL" id="MBL0887183.1"/>
    </source>
</evidence>
<reference evidence="2 3" key="1">
    <citation type="journal article" date="2021" name="Arch. Microbiol.">
        <title>Myceligenerans indicum sp. nov., an actinobacterium isolated from mangrove sediment of Sundarbans, India.</title>
        <authorList>
            <person name="Asha K."/>
            <person name="Bhadury P."/>
        </authorList>
    </citation>
    <scope>NUCLEOTIDE SEQUENCE [LARGE SCALE GENOMIC DNA]</scope>
    <source>
        <strain evidence="2 3">I2</strain>
    </source>
</reference>
<dbReference type="RefSeq" id="WP_201847957.1">
    <property type="nucleotide sequence ID" value="NZ_JABBYC010000023.1"/>
</dbReference>
<feature type="region of interest" description="Disordered" evidence="1">
    <location>
        <begin position="275"/>
        <end position="332"/>
    </location>
</feature>
<sequence length="472" mass="48446">MPENDDTNFLSGALHGAADAMPGGETEEMHLQFGTVRDRIHRRRTTKLSGIGATALVVVGGLAVGATQLTAFDGGSALPAGPSSSRSATTPPSPEVSEPPPGYGWAPGDLYTDAGLFCGADAASITRSSGDSTIEFTSDPHRGEDATASITVAVHDPSRSGAASLPLEPSLVWVRDGKVVNLSRFFDPEPMPVEFDDSGTAQAELRLDTVDACDPPEGAQDQPSFEPVEYTGVLDAGAYQVLPVLWTSVGSGDYVSGGATTVTVTADGTLAGLAPAPGSYTTPADEPTGGADGSGESGGSADADGPDGGGSTPGPDCSAASTEDSSDFSFEPEPVARTAQALLDAALACDLPALQEAEEPGVTQLHRAAELSVAERFALPERGDPVYEKLATLLNGVGVVDPDTGNYVWPTVASPEYRQDPGAWDYAVEKGLATQAQADAWRAAGGTYYGWRLSIEPDGTWRTFLGPDPAAG</sequence>
<feature type="compositionally biased region" description="Pro residues" evidence="1">
    <location>
        <begin position="91"/>
        <end position="102"/>
    </location>
</feature>